<comment type="caution">
    <text evidence="3">The sequence shown here is derived from an EMBL/GenBank/DDBJ whole genome shotgun (WGS) entry which is preliminary data.</text>
</comment>
<dbReference type="Pfam" id="PF19089">
    <property type="entry name" value="DUF5777"/>
    <property type="match status" value="1"/>
</dbReference>
<gene>
    <name evidence="3" type="ORF">BC349_08050</name>
</gene>
<protein>
    <recommendedName>
        <fullName evidence="2">DUF5777 domain-containing protein</fullName>
    </recommendedName>
</protein>
<dbReference type="InterPro" id="IPR045916">
    <property type="entry name" value="DUF5777"/>
</dbReference>
<evidence type="ECO:0000313" key="4">
    <source>
        <dbReference type="Proteomes" id="UP000765802"/>
    </source>
</evidence>
<evidence type="ECO:0000313" key="3">
    <source>
        <dbReference type="EMBL" id="MBC6490979.1"/>
    </source>
</evidence>
<sequence>MAAACCLLMAVRPASAQEDITDTVTQKVTQAFYSTRVIQSQSIEMLHKGNLDVRILHRFGPVDQGIKELFGIDQASMRMGFDYGISDHLTIGIGRSTYRKEYDALFKLRMLQQSRGSRTVPLSIILTAGAMIRTADETAQNGYKPDAGDRTSFYGQLIAGRKFNRQFSFQLIQTLLHMNYVNDGTLANTLYALGGGARYRLSKRLALTLEYNHVFSNLPAGYYNPLSAGLDIETGGHVFQLHFSNSTGMNERAFLTETTDRFFKGEIRFGFNLSRMFQLH</sequence>
<feature type="signal peptide" evidence="1">
    <location>
        <begin position="1"/>
        <end position="16"/>
    </location>
</feature>
<evidence type="ECO:0000259" key="2">
    <source>
        <dbReference type="Pfam" id="PF19089"/>
    </source>
</evidence>
<keyword evidence="4" id="KW-1185">Reference proteome</keyword>
<keyword evidence="1" id="KW-0732">Signal</keyword>
<organism evidence="3 4">
    <name type="scientific">Flavihumibacter stibioxidans</name>
    <dbReference type="NCBI Taxonomy" id="1834163"/>
    <lineage>
        <taxon>Bacteria</taxon>
        <taxon>Pseudomonadati</taxon>
        <taxon>Bacteroidota</taxon>
        <taxon>Chitinophagia</taxon>
        <taxon>Chitinophagales</taxon>
        <taxon>Chitinophagaceae</taxon>
        <taxon>Flavihumibacter</taxon>
    </lineage>
</organism>
<feature type="chain" id="PRO_5046541274" description="DUF5777 domain-containing protein" evidence="1">
    <location>
        <begin position="17"/>
        <end position="280"/>
    </location>
</feature>
<reference evidence="3 4" key="1">
    <citation type="submission" date="2016-07" db="EMBL/GenBank/DDBJ databases">
        <title>Genome analysis of Flavihumibacter stibioxidans YS-17.</title>
        <authorList>
            <person name="Shi K."/>
            <person name="Han Y."/>
            <person name="Wang G."/>
        </authorList>
    </citation>
    <scope>NUCLEOTIDE SEQUENCE [LARGE SCALE GENOMIC DNA]</scope>
    <source>
        <strain evidence="3 4">YS-17</strain>
    </source>
</reference>
<proteinExistence type="predicted"/>
<accession>A0ABR7M822</accession>
<dbReference type="EMBL" id="MBUA01000012">
    <property type="protein sequence ID" value="MBC6490979.1"/>
    <property type="molecule type" value="Genomic_DNA"/>
</dbReference>
<dbReference type="Proteomes" id="UP000765802">
    <property type="component" value="Unassembled WGS sequence"/>
</dbReference>
<name>A0ABR7M822_9BACT</name>
<evidence type="ECO:0000256" key="1">
    <source>
        <dbReference type="SAM" id="SignalP"/>
    </source>
</evidence>
<feature type="domain" description="DUF5777" evidence="2">
    <location>
        <begin position="32"/>
        <end position="277"/>
    </location>
</feature>